<keyword evidence="2" id="KW-1185">Reference proteome</keyword>
<dbReference type="AlphaFoldDB" id="A0A9W4TB31"/>
<feature type="non-terminal residue" evidence="1">
    <location>
        <position position="54"/>
    </location>
</feature>
<evidence type="ECO:0000313" key="1">
    <source>
        <dbReference type="EMBL" id="CAI2198966.1"/>
    </source>
</evidence>
<dbReference type="EMBL" id="CAMKVN010019966">
    <property type="protein sequence ID" value="CAI2198966.1"/>
    <property type="molecule type" value="Genomic_DNA"/>
</dbReference>
<comment type="caution">
    <text evidence="1">The sequence shown here is derived from an EMBL/GenBank/DDBJ whole genome shotgun (WGS) entry which is preliminary data.</text>
</comment>
<accession>A0A9W4TB31</accession>
<reference evidence="1" key="1">
    <citation type="submission" date="2022-08" db="EMBL/GenBank/DDBJ databases">
        <authorList>
            <person name="Kallberg Y."/>
            <person name="Tangrot J."/>
            <person name="Rosling A."/>
        </authorList>
    </citation>
    <scope>NUCLEOTIDE SEQUENCE</scope>
    <source>
        <strain evidence="1">Wild A</strain>
    </source>
</reference>
<protein>
    <submittedName>
        <fullName evidence="1">18673_t:CDS:1</fullName>
    </submittedName>
</protein>
<proteinExistence type="predicted"/>
<name>A0A9W4TB31_9GLOM</name>
<sequence length="54" mass="6405">MNEIREKNTAGEVFALAHKYDQSLNIKAMEFVLREKFRDKKLREKLLDTGRLPL</sequence>
<evidence type="ECO:0000313" key="2">
    <source>
        <dbReference type="Proteomes" id="UP001153678"/>
    </source>
</evidence>
<organism evidence="1 2">
    <name type="scientific">Funneliformis geosporum</name>
    <dbReference type="NCBI Taxonomy" id="1117311"/>
    <lineage>
        <taxon>Eukaryota</taxon>
        <taxon>Fungi</taxon>
        <taxon>Fungi incertae sedis</taxon>
        <taxon>Mucoromycota</taxon>
        <taxon>Glomeromycotina</taxon>
        <taxon>Glomeromycetes</taxon>
        <taxon>Glomerales</taxon>
        <taxon>Glomeraceae</taxon>
        <taxon>Funneliformis</taxon>
    </lineage>
</organism>
<gene>
    <name evidence="1" type="ORF">FWILDA_LOCUS18836</name>
</gene>
<dbReference type="Proteomes" id="UP001153678">
    <property type="component" value="Unassembled WGS sequence"/>
</dbReference>